<comment type="caution">
    <text evidence="1">The sequence shown here is derived from an EMBL/GenBank/DDBJ whole genome shotgun (WGS) entry which is preliminary data.</text>
</comment>
<protein>
    <submittedName>
        <fullName evidence="1">Uncharacterized protein</fullName>
    </submittedName>
</protein>
<proteinExistence type="predicted"/>
<dbReference type="Proteomes" id="UP001362999">
    <property type="component" value="Unassembled WGS sequence"/>
</dbReference>
<accession>A0AAW0ATG5</accession>
<name>A0AAW0ATG5_9AGAR</name>
<dbReference type="EMBL" id="JAWWNJ010000050">
    <property type="protein sequence ID" value="KAK7016685.1"/>
    <property type="molecule type" value="Genomic_DNA"/>
</dbReference>
<gene>
    <name evidence="1" type="ORF">R3P38DRAFT_2785854</name>
</gene>
<dbReference type="AlphaFoldDB" id="A0AAW0ATG5"/>
<keyword evidence="2" id="KW-1185">Reference proteome</keyword>
<evidence type="ECO:0000313" key="1">
    <source>
        <dbReference type="EMBL" id="KAK7016685.1"/>
    </source>
</evidence>
<evidence type="ECO:0000313" key="2">
    <source>
        <dbReference type="Proteomes" id="UP001362999"/>
    </source>
</evidence>
<sequence length="106" mass="11927">MQDDDRWQTDAAGEEMRKLARMGRAASLVARTKSNSMQGAGVYESEELYVAEATKEEMLDRGEEKVVLTGKYTTYAVSRDDGEHYRTIMVCRAVSDENEAEVQPRG</sequence>
<reference evidence="1 2" key="1">
    <citation type="journal article" date="2024" name="J Genomics">
        <title>Draft genome sequencing and assembly of Favolaschia claudopus CIRM-BRFM 2984 isolated from oak limbs.</title>
        <authorList>
            <person name="Navarro D."/>
            <person name="Drula E."/>
            <person name="Chaduli D."/>
            <person name="Cazenave R."/>
            <person name="Ahrendt S."/>
            <person name="Wang J."/>
            <person name="Lipzen A."/>
            <person name="Daum C."/>
            <person name="Barry K."/>
            <person name="Grigoriev I.V."/>
            <person name="Favel A."/>
            <person name="Rosso M.N."/>
            <person name="Martin F."/>
        </authorList>
    </citation>
    <scope>NUCLEOTIDE SEQUENCE [LARGE SCALE GENOMIC DNA]</scope>
    <source>
        <strain evidence="1 2">CIRM-BRFM 2984</strain>
    </source>
</reference>
<organism evidence="1 2">
    <name type="scientific">Favolaschia claudopus</name>
    <dbReference type="NCBI Taxonomy" id="2862362"/>
    <lineage>
        <taxon>Eukaryota</taxon>
        <taxon>Fungi</taxon>
        <taxon>Dikarya</taxon>
        <taxon>Basidiomycota</taxon>
        <taxon>Agaricomycotina</taxon>
        <taxon>Agaricomycetes</taxon>
        <taxon>Agaricomycetidae</taxon>
        <taxon>Agaricales</taxon>
        <taxon>Marasmiineae</taxon>
        <taxon>Mycenaceae</taxon>
        <taxon>Favolaschia</taxon>
    </lineage>
</organism>